<keyword evidence="3" id="KW-1185">Reference proteome</keyword>
<sequence length="158" mass="17417">MREDVPPHMRNKVNQIETIAAEMDTRLARAKELPVPELEPVDPKIVAEHAQSPDAPHQLKMVARAVAEGRTTWTEVASGGGLDLPEVRDLRDYGLVQLERDTEQYLADEAAGRLGPDGRPLEQPEPPATPAEPAPPARSARPPRDDDDDDFSGMTFLR</sequence>
<name>A0A4R2RCJ5_9PSEU</name>
<feature type="compositionally biased region" description="Pro residues" evidence="1">
    <location>
        <begin position="123"/>
        <end position="136"/>
    </location>
</feature>
<dbReference type="Proteomes" id="UP000294911">
    <property type="component" value="Unassembled WGS sequence"/>
</dbReference>
<accession>A0A4R2RCJ5</accession>
<gene>
    <name evidence="2" type="ORF">EV191_1011406</name>
</gene>
<dbReference type="RefSeq" id="WP_132875929.1">
    <property type="nucleotide sequence ID" value="NZ_SLXQ01000001.1"/>
</dbReference>
<evidence type="ECO:0000313" key="2">
    <source>
        <dbReference type="EMBL" id="TCP57451.1"/>
    </source>
</evidence>
<dbReference type="EMBL" id="SLXQ01000001">
    <property type="protein sequence ID" value="TCP57451.1"/>
    <property type="molecule type" value="Genomic_DNA"/>
</dbReference>
<dbReference type="OrthoDB" id="9918470at2"/>
<evidence type="ECO:0000313" key="3">
    <source>
        <dbReference type="Proteomes" id="UP000294911"/>
    </source>
</evidence>
<evidence type="ECO:0000256" key="1">
    <source>
        <dbReference type="SAM" id="MobiDB-lite"/>
    </source>
</evidence>
<protein>
    <submittedName>
        <fullName evidence="2">Uncharacterized protein</fullName>
    </submittedName>
</protein>
<organism evidence="2 3">
    <name type="scientific">Tamaricihabitans halophyticus</name>
    <dbReference type="NCBI Taxonomy" id="1262583"/>
    <lineage>
        <taxon>Bacteria</taxon>
        <taxon>Bacillati</taxon>
        <taxon>Actinomycetota</taxon>
        <taxon>Actinomycetes</taxon>
        <taxon>Pseudonocardiales</taxon>
        <taxon>Pseudonocardiaceae</taxon>
        <taxon>Tamaricihabitans</taxon>
    </lineage>
</organism>
<proteinExistence type="predicted"/>
<comment type="caution">
    <text evidence="2">The sequence shown here is derived from an EMBL/GenBank/DDBJ whole genome shotgun (WGS) entry which is preliminary data.</text>
</comment>
<dbReference type="AlphaFoldDB" id="A0A4R2RCJ5"/>
<feature type="region of interest" description="Disordered" evidence="1">
    <location>
        <begin position="104"/>
        <end position="158"/>
    </location>
</feature>
<reference evidence="2 3" key="1">
    <citation type="submission" date="2019-03" db="EMBL/GenBank/DDBJ databases">
        <title>Genomic Encyclopedia of Type Strains, Phase IV (KMG-IV): sequencing the most valuable type-strain genomes for metagenomic binning, comparative biology and taxonomic classification.</title>
        <authorList>
            <person name="Goeker M."/>
        </authorList>
    </citation>
    <scope>NUCLEOTIDE SEQUENCE [LARGE SCALE GENOMIC DNA]</scope>
    <source>
        <strain evidence="2 3">DSM 45765</strain>
    </source>
</reference>